<proteinExistence type="predicted"/>
<dbReference type="AlphaFoldDB" id="A0A450ZFN4"/>
<sequence length="84" mass="9680">MIPRPSGLVGQVFGFDHVLGVYDRHGLIRATGDIPAIHRLFIPYDAPDILIISWEFIDFPRYLDRQEAFIPPGMYARFTGKYLE</sequence>
<dbReference type="EMBL" id="CAADFY010000010">
    <property type="protein sequence ID" value="VFK52570.1"/>
    <property type="molecule type" value="Genomic_DNA"/>
</dbReference>
<protein>
    <submittedName>
        <fullName evidence="1">Uncharacterized protein</fullName>
    </submittedName>
</protein>
<gene>
    <name evidence="1" type="ORF">BECKTUN1418F_GA0071002_10109</name>
</gene>
<evidence type="ECO:0000313" key="1">
    <source>
        <dbReference type="EMBL" id="VFK52570.1"/>
    </source>
</evidence>
<accession>A0A450ZFN4</accession>
<reference evidence="1" key="1">
    <citation type="submission" date="2019-02" db="EMBL/GenBank/DDBJ databases">
        <authorList>
            <person name="Gruber-Vodicka R. H."/>
            <person name="Seah K. B. B."/>
        </authorList>
    </citation>
    <scope>NUCLEOTIDE SEQUENCE</scope>
    <source>
        <strain evidence="1">BECK_BY3</strain>
    </source>
</reference>
<name>A0A450ZFN4_9GAMM</name>
<organism evidence="1">
    <name type="scientific">Candidatus Kentrum sp. TUN</name>
    <dbReference type="NCBI Taxonomy" id="2126343"/>
    <lineage>
        <taxon>Bacteria</taxon>
        <taxon>Pseudomonadati</taxon>
        <taxon>Pseudomonadota</taxon>
        <taxon>Gammaproteobacteria</taxon>
        <taxon>Candidatus Kentrum</taxon>
    </lineage>
</organism>